<feature type="domain" description="LysM" evidence="3">
    <location>
        <begin position="51"/>
        <end position="95"/>
    </location>
</feature>
<dbReference type="InterPro" id="IPR036779">
    <property type="entry name" value="LysM_dom_sf"/>
</dbReference>
<dbReference type="PROSITE" id="PS51782">
    <property type="entry name" value="LYSM"/>
    <property type="match status" value="3"/>
</dbReference>
<dbReference type="InterPro" id="IPR017853">
    <property type="entry name" value="GH"/>
</dbReference>
<dbReference type="Proteomes" id="UP000257144">
    <property type="component" value="Unassembled WGS sequence"/>
</dbReference>
<gene>
    <name evidence="5" type="ORF">DRW41_03970</name>
</gene>
<dbReference type="InterPro" id="IPR011583">
    <property type="entry name" value="Chitinase_II/V-like_cat"/>
</dbReference>
<dbReference type="Gene3D" id="3.10.350.10">
    <property type="entry name" value="LysM domain"/>
    <property type="match status" value="3"/>
</dbReference>
<dbReference type="InterPro" id="IPR001223">
    <property type="entry name" value="Glyco_hydro18_cat"/>
</dbReference>
<dbReference type="InterPro" id="IPR041704">
    <property type="entry name" value="CFLE_GH18"/>
</dbReference>
<keyword evidence="1" id="KW-0378">Hydrolase</keyword>
<dbReference type="SMART" id="SM00636">
    <property type="entry name" value="Glyco_18"/>
    <property type="match status" value="1"/>
</dbReference>
<protein>
    <submittedName>
        <fullName evidence="5">Spore gernimation protein</fullName>
    </submittedName>
</protein>
<comment type="caution">
    <text evidence="5">The sequence shown here is derived from an EMBL/GenBank/DDBJ whole genome shotgun (WGS) entry which is preliminary data.</text>
</comment>
<dbReference type="RefSeq" id="WP_115450639.1">
    <property type="nucleotide sequence ID" value="NZ_QNQT01000001.1"/>
</dbReference>
<reference evidence="5 6" key="1">
    <citation type="submission" date="2018-07" db="EMBL/GenBank/DDBJ databases">
        <title>Bacillus sp. YLB-04 draft genome sequence.</title>
        <authorList>
            <person name="Yu L."/>
            <person name="Tang X."/>
        </authorList>
    </citation>
    <scope>NUCLEOTIDE SEQUENCE [LARGE SCALE GENOMIC DNA]</scope>
    <source>
        <strain evidence="5 6">YLB-04</strain>
    </source>
</reference>
<proteinExistence type="predicted"/>
<sequence length="471" mass="52481">MRIYVIKPGDSLWKLAQTNRTTISQIVAVNELENPNRLVVGESLAIPEPDKEYVVEQGDTLSQIAARYGVTVQKIASFNNIANPSLIVVGQTLFIPYFRHTIRAGETLWAIANRYGVTVAQIVGANALANPSLIYPGQVLRIPAEAKPIKEVNTYITRMDEQGQREVISRGNLFTYLSPFSYGVNEDGSLANLQDTRVLQAAKATNTAPLLTITNTVGGSFSSDRAAAILRNSAVQDTLLANILARMREKGYTGLNIDFEYVFPEDRENYNAFLRKAAARLHPAGFTLSTALAPKVSANQPGLLYEAHDYPAHGAIVDFVVLMTYEWGWAGGEPWAIAPITEVRKVLDYAVTAIPPGKIMMGVPLYGRDWKIPWVKGTYAKTVNLKSAVDLAARYDQAIQYNETYQAPIFRYTDDTGQQHEVWFEDARSMQAKYDLVKQYGLRGVSYWVLGPPLPQNWPVLRSNFRVRKKT</sequence>
<dbReference type="Gene3D" id="3.20.20.80">
    <property type="entry name" value="Glycosidases"/>
    <property type="match status" value="1"/>
</dbReference>
<dbReference type="PROSITE" id="PS51910">
    <property type="entry name" value="GH18_2"/>
    <property type="match status" value="1"/>
</dbReference>
<dbReference type="InterPro" id="IPR018392">
    <property type="entry name" value="LysM"/>
</dbReference>
<dbReference type="GO" id="GO:0005975">
    <property type="term" value="P:carbohydrate metabolic process"/>
    <property type="evidence" value="ECO:0007669"/>
    <property type="project" value="InterPro"/>
</dbReference>
<feature type="domain" description="GH18" evidence="4">
    <location>
        <begin position="150"/>
        <end position="471"/>
    </location>
</feature>
<dbReference type="CDD" id="cd00118">
    <property type="entry name" value="LysM"/>
    <property type="match status" value="3"/>
</dbReference>
<accession>A0A3D8GW90</accession>
<dbReference type="GO" id="GO:0070492">
    <property type="term" value="F:oligosaccharide binding"/>
    <property type="evidence" value="ECO:0007669"/>
    <property type="project" value="TreeGrafter"/>
</dbReference>
<dbReference type="OrthoDB" id="9769314at2"/>
<keyword evidence="2" id="KW-0326">Glycosidase</keyword>
<dbReference type="GO" id="GO:0008061">
    <property type="term" value="F:chitin binding"/>
    <property type="evidence" value="ECO:0007669"/>
    <property type="project" value="InterPro"/>
</dbReference>
<keyword evidence="6" id="KW-1185">Reference proteome</keyword>
<feature type="domain" description="LysM" evidence="3">
    <location>
        <begin position="2"/>
        <end position="46"/>
    </location>
</feature>
<evidence type="ECO:0000259" key="3">
    <source>
        <dbReference type="PROSITE" id="PS51782"/>
    </source>
</evidence>
<evidence type="ECO:0000313" key="5">
    <source>
        <dbReference type="EMBL" id="RDU38724.1"/>
    </source>
</evidence>
<dbReference type="Pfam" id="PF01476">
    <property type="entry name" value="LysM"/>
    <property type="match status" value="3"/>
</dbReference>
<evidence type="ECO:0000256" key="2">
    <source>
        <dbReference type="ARBA" id="ARBA00023295"/>
    </source>
</evidence>
<evidence type="ECO:0000256" key="1">
    <source>
        <dbReference type="ARBA" id="ARBA00022801"/>
    </source>
</evidence>
<dbReference type="Gene3D" id="3.10.50.10">
    <property type="match status" value="1"/>
</dbReference>
<dbReference type="EMBL" id="QNQT01000001">
    <property type="protein sequence ID" value="RDU38724.1"/>
    <property type="molecule type" value="Genomic_DNA"/>
</dbReference>
<dbReference type="InterPro" id="IPR029070">
    <property type="entry name" value="Chitinase_insertion_sf"/>
</dbReference>
<dbReference type="CDD" id="cd02874">
    <property type="entry name" value="GH18_CFLE_spore_hydrolase"/>
    <property type="match status" value="1"/>
</dbReference>
<dbReference type="SMART" id="SM00257">
    <property type="entry name" value="LysM"/>
    <property type="match status" value="3"/>
</dbReference>
<dbReference type="SUPFAM" id="SSF51445">
    <property type="entry name" value="(Trans)glycosidases"/>
    <property type="match status" value="1"/>
</dbReference>
<dbReference type="PANTHER" id="PTHR46066">
    <property type="entry name" value="CHITINASE DOMAIN-CONTAINING PROTEIN 1 FAMILY MEMBER"/>
    <property type="match status" value="1"/>
</dbReference>
<feature type="domain" description="LysM" evidence="3">
    <location>
        <begin position="98"/>
        <end position="142"/>
    </location>
</feature>
<evidence type="ECO:0000313" key="6">
    <source>
        <dbReference type="Proteomes" id="UP000257144"/>
    </source>
</evidence>
<dbReference type="SUPFAM" id="SSF54106">
    <property type="entry name" value="LysM domain"/>
    <property type="match status" value="3"/>
</dbReference>
<dbReference type="PANTHER" id="PTHR46066:SF2">
    <property type="entry name" value="CHITINASE DOMAIN-CONTAINING PROTEIN 1"/>
    <property type="match status" value="1"/>
</dbReference>
<name>A0A3D8GW90_9BACI</name>
<dbReference type="AlphaFoldDB" id="A0A3D8GW90"/>
<dbReference type="Pfam" id="PF00704">
    <property type="entry name" value="Glyco_hydro_18"/>
    <property type="match status" value="1"/>
</dbReference>
<evidence type="ECO:0000259" key="4">
    <source>
        <dbReference type="PROSITE" id="PS51910"/>
    </source>
</evidence>
<dbReference type="GO" id="GO:0016798">
    <property type="term" value="F:hydrolase activity, acting on glycosyl bonds"/>
    <property type="evidence" value="ECO:0007669"/>
    <property type="project" value="UniProtKB-KW"/>
</dbReference>
<dbReference type="GO" id="GO:0012505">
    <property type="term" value="C:endomembrane system"/>
    <property type="evidence" value="ECO:0007669"/>
    <property type="project" value="TreeGrafter"/>
</dbReference>
<organism evidence="5 6">
    <name type="scientific">Neobacillus piezotolerans</name>
    <dbReference type="NCBI Taxonomy" id="2259171"/>
    <lineage>
        <taxon>Bacteria</taxon>
        <taxon>Bacillati</taxon>
        <taxon>Bacillota</taxon>
        <taxon>Bacilli</taxon>
        <taxon>Bacillales</taxon>
        <taxon>Bacillaceae</taxon>
        <taxon>Neobacillus</taxon>
    </lineage>
</organism>